<feature type="compositionally biased region" description="Basic and acidic residues" evidence="1">
    <location>
        <begin position="226"/>
        <end position="248"/>
    </location>
</feature>
<gene>
    <name evidence="2" type="ORF">MKK02DRAFT_42464</name>
</gene>
<dbReference type="AlphaFoldDB" id="A0AA38HDL9"/>
<evidence type="ECO:0000313" key="3">
    <source>
        <dbReference type="Proteomes" id="UP001164286"/>
    </source>
</evidence>
<reference evidence="2" key="1">
    <citation type="journal article" date="2022" name="G3 (Bethesda)">
        <title>High quality genome of the basidiomycete yeast Dioszegia hungarica PDD-24b-2 isolated from cloud water.</title>
        <authorList>
            <person name="Jarrige D."/>
            <person name="Haridas S."/>
            <person name="Bleykasten-Grosshans C."/>
            <person name="Joly M."/>
            <person name="Nadalig T."/>
            <person name="Sancelme M."/>
            <person name="Vuilleumier S."/>
            <person name="Grigoriev I.V."/>
            <person name="Amato P."/>
            <person name="Bringel F."/>
        </authorList>
    </citation>
    <scope>NUCLEOTIDE SEQUENCE</scope>
    <source>
        <strain evidence="2">PDD-24b-2</strain>
    </source>
</reference>
<dbReference type="GeneID" id="77731204"/>
<accession>A0AA38HDL9</accession>
<feature type="region of interest" description="Disordered" evidence="1">
    <location>
        <begin position="213"/>
        <end position="265"/>
    </location>
</feature>
<protein>
    <submittedName>
        <fullName evidence="2">Uncharacterized protein</fullName>
    </submittedName>
</protein>
<dbReference type="Proteomes" id="UP001164286">
    <property type="component" value="Unassembled WGS sequence"/>
</dbReference>
<keyword evidence="3" id="KW-1185">Reference proteome</keyword>
<sequence length="298" mass="33747">MALSSSHESNQIANFNYESYTLRPLHGTIEVTTRRGREVKAVDLAAIQLASVDIRHFLSEIDMDRAVFDIVRPAGDLWPLHRVLVNGTPNIWHYQIAYMEIDAARRAYTLLNGKRYTPQVAGVAVHLLRVQPRLFGRGISWKSRPWADDPFEGLHPRPTDTGLAAIQRAAELQTHCRVETDLTIPFGPLPKYQPFSEPPTPASVTYVTHLKSKRGEGQHGYVYEQRTTRDSRSPRDENRRSALPDSRQRYRYQPPDNISKTAGSQKTIRSLSDIAGMPFLPSEWLVMPNNPLLLTAAD</sequence>
<evidence type="ECO:0000313" key="2">
    <source>
        <dbReference type="EMBL" id="KAI9638077.1"/>
    </source>
</evidence>
<name>A0AA38HDL9_9TREE</name>
<organism evidence="2 3">
    <name type="scientific">Dioszegia hungarica</name>
    <dbReference type="NCBI Taxonomy" id="4972"/>
    <lineage>
        <taxon>Eukaryota</taxon>
        <taxon>Fungi</taxon>
        <taxon>Dikarya</taxon>
        <taxon>Basidiomycota</taxon>
        <taxon>Agaricomycotina</taxon>
        <taxon>Tremellomycetes</taxon>
        <taxon>Tremellales</taxon>
        <taxon>Bulleribasidiaceae</taxon>
        <taxon>Dioszegia</taxon>
    </lineage>
</organism>
<proteinExistence type="predicted"/>
<dbReference type="RefSeq" id="XP_052947854.1">
    <property type="nucleotide sequence ID" value="XM_053091999.1"/>
</dbReference>
<evidence type="ECO:0000256" key="1">
    <source>
        <dbReference type="SAM" id="MobiDB-lite"/>
    </source>
</evidence>
<dbReference type="EMBL" id="JAKWFO010000003">
    <property type="protein sequence ID" value="KAI9638077.1"/>
    <property type="molecule type" value="Genomic_DNA"/>
</dbReference>
<comment type="caution">
    <text evidence="2">The sequence shown here is derived from an EMBL/GenBank/DDBJ whole genome shotgun (WGS) entry which is preliminary data.</text>
</comment>
<feature type="compositionally biased region" description="Polar residues" evidence="1">
    <location>
        <begin position="256"/>
        <end position="265"/>
    </location>
</feature>